<keyword evidence="5 10" id="KW-0031">Aminopeptidase</keyword>
<comment type="cofactor">
    <cofactor evidence="2">
        <name>Mg(2+)</name>
        <dbReference type="ChEBI" id="CHEBI:18420"/>
    </cofactor>
</comment>
<dbReference type="SUPFAM" id="SSF144052">
    <property type="entry name" value="Thermophilic metalloprotease-like"/>
    <property type="match status" value="1"/>
</dbReference>
<dbReference type="OrthoDB" id="9803993at2"/>
<sequence>MESFEVKLEKYADLALKVGINLQKNQTLVINAPIDSAVFVRQVAKKAYFYGAKNVHIEWHDEETTLIKYQHAPDEAFKEYPLWKAKGFEEMAADGAAFLSISATNPDLLKDVDPERIAVANKTSALALQEFKKYTQTAKVSWAIVSVPTKEWAAKVFPNSDVDRQVDLLWEKIFMVTRIDQENPIDAWKIHINNLKARLTYLNDTKFRRLHFKAPGSNLTAELPDSHLWIGGGIKNAQGIDFVPNMPTEEVFTLPLKTGVNGTVKSTKPLNYGGKLIEDFSLTFEKGRIVDYSATVGYESLKKLIETDEGAHYLGEIALVPHHSPVSNSNVVFYNTLFDENASVHLALGMAYPLCIKNGGQMSKEELEENGANTSLIHIDFMIGSEEMDIDGETSDGKIIPVFRKGNWAI</sequence>
<evidence type="ECO:0000256" key="5">
    <source>
        <dbReference type="ARBA" id="ARBA00022438"/>
    </source>
</evidence>
<evidence type="ECO:0000256" key="1">
    <source>
        <dbReference type="ARBA" id="ARBA00001941"/>
    </source>
</evidence>
<keyword evidence="8" id="KW-0378">Hydrolase</keyword>
<dbReference type="Gene3D" id="3.40.1830.10">
    <property type="entry name" value="Thermophilic metalloprotease (M29)"/>
    <property type="match status" value="1"/>
</dbReference>
<comment type="cofactor">
    <cofactor evidence="3">
        <name>Zn(2+)</name>
        <dbReference type="ChEBI" id="CHEBI:29105"/>
    </cofactor>
</comment>
<keyword evidence="11" id="KW-1185">Reference proteome</keyword>
<dbReference type="PANTHER" id="PTHR34448">
    <property type="entry name" value="AMINOPEPTIDASE"/>
    <property type="match status" value="1"/>
</dbReference>
<keyword evidence="6" id="KW-0645">Protease</keyword>
<evidence type="ECO:0000256" key="9">
    <source>
        <dbReference type="ARBA" id="ARBA00023049"/>
    </source>
</evidence>
<accession>A0A1G5FHG1</accession>
<evidence type="ECO:0000256" key="8">
    <source>
        <dbReference type="ARBA" id="ARBA00022801"/>
    </source>
</evidence>
<evidence type="ECO:0000256" key="3">
    <source>
        <dbReference type="ARBA" id="ARBA00001947"/>
    </source>
</evidence>
<dbReference type="STRING" id="1120976.SAMN03080606_01421"/>
<dbReference type="InterPro" id="IPR000787">
    <property type="entry name" value="Peptidase_M29"/>
</dbReference>
<protein>
    <submittedName>
        <fullName evidence="10">Aminopeptidase</fullName>
    </submittedName>
</protein>
<dbReference type="InterPro" id="IPR052170">
    <property type="entry name" value="M29_Exopeptidase"/>
</dbReference>
<evidence type="ECO:0000256" key="2">
    <source>
        <dbReference type="ARBA" id="ARBA00001946"/>
    </source>
</evidence>
<dbReference type="RefSeq" id="WP_091541617.1">
    <property type="nucleotide sequence ID" value="NZ_FMUS01000007.1"/>
</dbReference>
<gene>
    <name evidence="10" type="ORF">SAMN03080606_01421</name>
</gene>
<evidence type="ECO:0000256" key="7">
    <source>
        <dbReference type="ARBA" id="ARBA00022723"/>
    </source>
</evidence>
<dbReference type="AlphaFoldDB" id="A0A1G5FHG1"/>
<evidence type="ECO:0000313" key="11">
    <source>
        <dbReference type="Proteomes" id="UP000198636"/>
    </source>
</evidence>
<reference evidence="10 11" key="1">
    <citation type="submission" date="2016-10" db="EMBL/GenBank/DDBJ databases">
        <authorList>
            <person name="de Groot N.N."/>
        </authorList>
    </citation>
    <scope>NUCLEOTIDE SEQUENCE [LARGE SCALE GENOMIC DNA]</scope>
    <source>
        <strain evidence="10 11">DSM 18978</strain>
    </source>
</reference>
<comment type="cofactor">
    <cofactor evidence="1">
        <name>Co(2+)</name>
        <dbReference type="ChEBI" id="CHEBI:48828"/>
    </cofactor>
</comment>
<dbReference type="EMBL" id="FMUS01000007">
    <property type="protein sequence ID" value="SCY38653.1"/>
    <property type="molecule type" value="Genomic_DNA"/>
</dbReference>
<keyword evidence="9" id="KW-0482">Metalloprotease</keyword>
<dbReference type="GO" id="GO:0008237">
    <property type="term" value="F:metallopeptidase activity"/>
    <property type="evidence" value="ECO:0007669"/>
    <property type="project" value="UniProtKB-KW"/>
</dbReference>
<dbReference type="Proteomes" id="UP000198636">
    <property type="component" value="Unassembled WGS sequence"/>
</dbReference>
<proteinExistence type="inferred from homology"/>
<dbReference type="Pfam" id="PF02073">
    <property type="entry name" value="Peptidase_M29"/>
    <property type="match status" value="1"/>
</dbReference>
<organism evidence="10 11">
    <name type="scientific">Alkaliphilus peptidifermentans DSM 18978</name>
    <dbReference type="NCBI Taxonomy" id="1120976"/>
    <lineage>
        <taxon>Bacteria</taxon>
        <taxon>Bacillati</taxon>
        <taxon>Bacillota</taxon>
        <taxon>Clostridia</taxon>
        <taxon>Peptostreptococcales</taxon>
        <taxon>Natronincolaceae</taxon>
        <taxon>Alkaliphilus</taxon>
    </lineage>
</organism>
<dbReference type="InterPro" id="IPR035097">
    <property type="entry name" value="M29_N-terminal"/>
</dbReference>
<dbReference type="GO" id="GO:0004177">
    <property type="term" value="F:aminopeptidase activity"/>
    <property type="evidence" value="ECO:0007669"/>
    <property type="project" value="UniProtKB-KW"/>
</dbReference>
<dbReference type="GO" id="GO:0006508">
    <property type="term" value="P:proteolysis"/>
    <property type="evidence" value="ECO:0007669"/>
    <property type="project" value="UniProtKB-KW"/>
</dbReference>
<dbReference type="PRINTS" id="PR00919">
    <property type="entry name" value="THERMOPTASE"/>
</dbReference>
<evidence type="ECO:0000256" key="4">
    <source>
        <dbReference type="ARBA" id="ARBA00008236"/>
    </source>
</evidence>
<name>A0A1G5FHG1_9FIRM</name>
<dbReference type="PANTHER" id="PTHR34448:SF3">
    <property type="entry name" value="AMINOPEPTIDASE AMPS"/>
    <property type="match status" value="1"/>
</dbReference>
<keyword evidence="7" id="KW-0479">Metal-binding</keyword>
<comment type="similarity">
    <text evidence="4">Belongs to the peptidase M29 family.</text>
</comment>
<dbReference type="GO" id="GO:0046872">
    <property type="term" value="F:metal ion binding"/>
    <property type="evidence" value="ECO:0007669"/>
    <property type="project" value="UniProtKB-KW"/>
</dbReference>
<evidence type="ECO:0000256" key="6">
    <source>
        <dbReference type="ARBA" id="ARBA00022670"/>
    </source>
</evidence>
<evidence type="ECO:0000313" key="10">
    <source>
        <dbReference type="EMBL" id="SCY38653.1"/>
    </source>
</evidence>